<dbReference type="RefSeq" id="WP_319838234.1">
    <property type="nucleotide sequence ID" value="NZ_CP137624.1"/>
</dbReference>
<protein>
    <submittedName>
        <fullName evidence="3">Diguanylate cyclase</fullName>
        <ecNumber evidence="3">2.7.7.65</ecNumber>
    </submittedName>
</protein>
<dbReference type="PROSITE" id="PS50887">
    <property type="entry name" value="GGDEF"/>
    <property type="match status" value="1"/>
</dbReference>
<evidence type="ECO:0000313" key="3">
    <source>
        <dbReference type="EMBL" id="WPK13791.1"/>
    </source>
</evidence>
<feature type="transmembrane region" description="Helical" evidence="1">
    <location>
        <begin position="183"/>
        <end position="201"/>
    </location>
</feature>
<feature type="transmembrane region" description="Helical" evidence="1">
    <location>
        <begin position="231"/>
        <end position="250"/>
    </location>
</feature>
<dbReference type="InterPro" id="IPR050469">
    <property type="entry name" value="Diguanylate_Cyclase"/>
</dbReference>
<name>A0ABZ0S391_9BACI</name>
<dbReference type="PANTHER" id="PTHR45138">
    <property type="entry name" value="REGULATORY COMPONENTS OF SENSORY TRANSDUCTION SYSTEM"/>
    <property type="match status" value="1"/>
</dbReference>
<keyword evidence="1" id="KW-0812">Transmembrane</keyword>
<dbReference type="NCBIfam" id="TIGR00254">
    <property type="entry name" value="GGDEF"/>
    <property type="match status" value="1"/>
</dbReference>
<dbReference type="Proteomes" id="UP001322664">
    <property type="component" value="Chromosome"/>
</dbReference>
<keyword evidence="1" id="KW-0472">Membrane</keyword>
<dbReference type="Pfam" id="PF00990">
    <property type="entry name" value="GGDEF"/>
    <property type="match status" value="1"/>
</dbReference>
<organism evidence="3 4">
    <name type="scientific">Lysinibacillus louembei</name>
    <dbReference type="NCBI Taxonomy" id="1470088"/>
    <lineage>
        <taxon>Bacteria</taxon>
        <taxon>Bacillati</taxon>
        <taxon>Bacillota</taxon>
        <taxon>Bacilli</taxon>
        <taxon>Bacillales</taxon>
        <taxon>Bacillaceae</taxon>
        <taxon>Lysinibacillus</taxon>
    </lineage>
</organism>
<feature type="transmembrane region" description="Helical" evidence="1">
    <location>
        <begin position="80"/>
        <end position="103"/>
    </location>
</feature>
<dbReference type="InterPro" id="IPR000160">
    <property type="entry name" value="GGDEF_dom"/>
</dbReference>
<keyword evidence="3" id="KW-0548">Nucleotidyltransferase</keyword>
<dbReference type="EC" id="2.7.7.65" evidence="3"/>
<dbReference type="Gene3D" id="3.30.70.270">
    <property type="match status" value="1"/>
</dbReference>
<dbReference type="GO" id="GO:0052621">
    <property type="term" value="F:diguanylate cyclase activity"/>
    <property type="evidence" value="ECO:0007669"/>
    <property type="project" value="UniProtKB-EC"/>
</dbReference>
<gene>
    <name evidence="3" type="ORF">R6U77_09060</name>
</gene>
<feature type="transmembrane region" description="Helical" evidence="1">
    <location>
        <begin position="110"/>
        <end position="126"/>
    </location>
</feature>
<dbReference type="CDD" id="cd01949">
    <property type="entry name" value="GGDEF"/>
    <property type="match status" value="1"/>
</dbReference>
<feature type="transmembrane region" description="Helical" evidence="1">
    <location>
        <begin position="208"/>
        <end position="225"/>
    </location>
</feature>
<accession>A0ABZ0S391</accession>
<sequence length="461" mass="53030">MVYKAIIQKQLFYFFILFIFVLLPVPSTYAEEQPNQAVHIIETTVIEHTYNSLLKKDSWLSFSSQMAASPIKERSYTATYLNYAAGIFYGFLLAIAIYHLLLYFSLKEKVYLYYVLFIACFMLYQARQLEIFIYLFFIFQVLFAIQLLALQKHAAHFYRLAKGLIVVIVLTFLLSNMIRIHDAIAIVPILFLLLSGVVILLKNQLVARFYVAGYSVVVIIQLFWGYEAFMIGFPLLALFLAFALGERINFRKRDYQKIQYMLSEEIEGIVQQRTEQLEKKKRELEKLANTDRLTQISNRVQIEKLLEGNFQLAQQQHIPFSIILLDIDDFKAVNDEFGHQVGDITLKEVAKILRNAMTGQNTVGRWGGEEFLILCPQTTLSEAVIIAERLREQLASYSFPVVKQKTGSFGVASYMENDSLDSLLLRSDKALYQAKKCGRNCVEFIMVQREPATSTGSGRNV</sequence>
<feature type="transmembrane region" description="Helical" evidence="1">
    <location>
        <begin position="132"/>
        <end position="150"/>
    </location>
</feature>
<evidence type="ECO:0000313" key="4">
    <source>
        <dbReference type="Proteomes" id="UP001322664"/>
    </source>
</evidence>
<dbReference type="SUPFAM" id="SSF55073">
    <property type="entry name" value="Nucleotide cyclase"/>
    <property type="match status" value="1"/>
</dbReference>
<dbReference type="EMBL" id="CP137624">
    <property type="protein sequence ID" value="WPK13791.1"/>
    <property type="molecule type" value="Genomic_DNA"/>
</dbReference>
<dbReference type="Pfam" id="PF07695">
    <property type="entry name" value="7TMR-DISM_7TM"/>
    <property type="match status" value="1"/>
</dbReference>
<feature type="domain" description="GGDEF" evidence="2">
    <location>
        <begin position="318"/>
        <end position="447"/>
    </location>
</feature>
<evidence type="ECO:0000256" key="1">
    <source>
        <dbReference type="SAM" id="Phobius"/>
    </source>
</evidence>
<feature type="transmembrane region" description="Helical" evidence="1">
    <location>
        <begin position="157"/>
        <end position="177"/>
    </location>
</feature>
<keyword evidence="1" id="KW-1133">Transmembrane helix</keyword>
<dbReference type="PANTHER" id="PTHR45138:SF9">
    <property type="entry name" value="DIGUANYLATE CYCLASE DGCM-RELATED"/>
    <property type="match status" value="1"/>
</dbReference>
<proteinExistence type="predicted"/>
<keyword evidence="3" id="KW-0808">Transferase</keyword>
<evidence type="ECO:0000259" key="2">
    <source>
        <dbReference type="PROSITE" id="PS50887"/>
    </source>
</evidence>
<dbReference type="InterPro" id="IPR011623">
    <property type="entry name" value="7TMR_DISM_rcpt_extracell_dom1"/>
</dbReference>
<dbReference type="InterPro" id="IPR043128">
    <property type="entry name" value="Rev_trsase/Diguanyl_cyclase"/>
</dbReference>
<dbReference type="SMART" id="SM00267">
    <property type="entry name" value="GGDEF"/>
    <property type="match status" value="1"/>
</dbReference>
<feature type="transmembrane region" description="Helical" evidence="1">
    <location>
        <begin position="12"/>
        <end position="29"/>
    </location>
</feature>
<keyword evidence="4" id="KW-1185">Reference proteome</keyword>
<dbReference type="InterPro" id="IPR029787">
    <property type="entry name" value="Nucleotide_cyclase"/>
</dbReference>
<reference evidence="3 4" key="1">
    <citation type="submission" date="2023-09" db="EMBL/GenBank/DDBJ databases">
        <authorList>
            <person name="Page C.A."/>
            <person name="Perez-Diaz I.M."/>
        </authorList>
    </citation>
    <scope>NUCLEOTIDE SEQUENCE [LARGE SCALE GENOMIC DNA]</scope>
    <source>
        <strain evidence="3 4">Ll15</strain>
    </source>
</reference>